<dbReference type="Pfam" id="PF03242">
    <property type="entry name" value="LEA_3a"/>
    <property type="match status" value="1"/>
</dbReference>
<dbReference type="PANTHER" id="PTHR33509">
    <property type="entry name" value="LATE EMBRYOGENIS ABUNDANT PROTEIN 2-RELATED"/>
    <property type="match status" value="1"/>
</dbReference>
<protein>
    <submittedName>
        <fullName evidence="1">Uncharacterized protein</fullName>
    </submittedName>
</protein>
<name>A0AAV7FF07_ARIFI</name>
<evidence type="ECO:0000313" key="1">
    <source>
        <dbReference type="EMBL" id="KAG9459787.1"/>
    </source>
</evidence>
<sequence length="89" mass="9758">MSKSLTIAAGVLSATRRCLSSAAEAARKPAATGFPAMRSEYSEATEKTYWMRDPKTGCWIPENRFGEVDPADLRAKVIFNKRDVTAAEC</sequence>
<dbReference type="Proteomes" id="UP000825729">
    <property type="component" value="Unassembled WGS sequence"/>
</dbReference>
<organism evidence="1 2">
    <name type="scientific">Aristolochia fimbriata</name>
    <name type="common">White veined hardy Dutchman's pipe vine</name>
    <dbReference type="NCBI Taxonomy" id="158543"/>
    <lineage>
        <taxon>Eukaryota</taxon>
        <taxon>Viridiplantae</taxon>
        <taxon>Streptophyta</taxon>
        <taxon>Embryophyta</taxon>
        <taxon>Tracheophyta</taxon>
        <taxon>Spermatophyta</taxon>
        <taxon>Magnoliopsida</taxon>
        <taxon>Magnoliidae</taxon>
        <taxon>Piperales</taxon>
        <taxon>Aristolochiaceae</taxon>
        <taxon>Aristolochia</taxon>
    </lineage>
</organism>
<dbReference type="PANTHER" id="PTHR33509:SF21">
    <property type="entry name" value="OS02G0564600 PROTEIN"/>
    <property type="match status" value="1"/>
</dbReference>
<evidence type="ECO:0000313" key="2">
    <source>
        <dbReference type="Proteomes" id="UP000825729"/>
    </source>
</evidence>
<comment type="caution">
    <text evidence="1">The sequence shown here is derived from an EMBL/GenBank/DDBJ whole genome shotgun (WGS) entry which is preliminary data.</text>
</comment>
<dbReference type="InterPro" id="IPR004926">
    <property type="entry name" value="LEA_3a"/>
</dbReference>
<reference evidence="1 2" key="1">
    <citation type="submission" date="2021-07" db="EMBL/GenBank/DDBJ databases">
        <title>The Aristolochia fimbriata genome: insights into angiosperm evolution, floral development and chemical biosynthesis.</title>
        <authorList>
            <person name="Jiao Y."/>
        </authorList>
    </citation>
    <scope>NUCLEOTIDE SEQUENCE [LARGE SCALE GENOMIC DNA]</scope>
    <source>
        <strain evidence="1">IBCAS-2021</strain>
        <tissue evidence="1">Leaf</tissue>
    </source>
</reference>
<dbReference type="AlphaFoldDB" id="A0AAV7FF07"/>
<proteinExistence type="predicted"/>
<keyword evidence="2" id="KW-1185">Reference proteome</keyword>
<dbReference type="EMBL" id="JAINDJ010000002">
    <property type="protein sequence ID" value="KAG9459787.1"/>
    <property type="molecule type" value="Genomic_DNA"/>
</dbReference>
<accession>A0AAV7FF07</accession>
<gene>
    <name evidence="1" type="ORF">H6P81_004295</name>
</gene>